<proteinExistence type="predicted"/>
<dbReference type="EMBL" id="JAIWYP010000014">
    <property type="protein sequence ID" value="KAH3707277.1"/>
    <property type="molecule type" value="Genomic_DNA"/>
</dbReference>
<protein>
    <submittedName>
        <fullName evidence="1">Uncharacterized protein</fullName>
    </submittedName>
</protein>
<accession>A0A9D3YYW6</accession>
<dbReference type="AlphaFoldDB" id="A0A9D3YYW6"/>
<sequence length="65" mass="6890">MKKGCTVSPVVATRTSHPGNKVSISVLGSFVGTNRTGKKVFPKVYPVSPTTHEHAKIGNLSITIQ</sequence>
<evidence type="ECO:0000313" key="2">
    <source>
        <dbReference type="Proteomes" id="UP000828390"/>
    </source>
</evidence>
<reference evidence="1" key="1">
    <citation type="journal article" date="2019" name="bioRxiv">
        <title>The Genome of the Zebra Mussel, Dreissena polymorpha: A Resource for Invasive Species Research.</title>
        <authorList>
            <person name="McCartney M.A."/>
            <person name="Auch B."/>
            <person name="Kono T."/>
            <person name="Mallez S."/>
            <person name="Zhang Y."/>
            <person name="Obille A."/>
            <person name="Becker A."/>
            <person name="Abrahante J.E."/>
            <person name="Garbe J."/>
            <person name="Badalamenti J.P."/>
            <person name="Herman A."/>
            <person name="Mangelson H."/>
            <person name="Liachko I."/>
            <person name="Sullivan S."/>
            <person name="Sone E.D."/>
            <person name="Koren S."/>
            <person name="Silverstein K.A.T."/>
            <person name="Beckman K.B."/>
            <person name="Gohl D.M."/>
        </authorList>
    </citation>
    <scope>NUCLEOTIDE SEQUENCE</scope>
    <source>
        <strain evidence="1">Duluth1</strain>
        <tissue evidence="1">Whole animal</tissue>
    </source>
</reference>
<evidence type="ECO:0000313" key="1">
    <source>
        <dbReference type="EMBL" id="KAH3707277.1"/>
    </source>
</evidence>
<comment type="caution">
    <text evidence="1">The sequence shown here is derived from an EMBL/GenBank/DDBJ whole genome shotgun (WGS) entry which is preliminary data.</text>
</comment>
<gene>
    <name evidence="1" type="ORF">DPMN_066678</name>
</gene>
<keyword evidence="2" id="KW-1185">Reference proteome</keyword>
<reference evidence="1" key="2">
    <citation type="submission" date="2020-11" db="EMBL/GenBank/DDBJ databases">
        <authorList>
            <person name="McCartney M.A."/>
            <person name="Auch B."/>
            <person name="Kono T."/>
            <person name="Mallez S."/>
            <person name="Becker A."/>
            <person name="Gohl D.M."/>
            <person name="Silverstein K.A.T."/>
            <person name="Koren S."/>
            <person name="Bechman K.B."/>
            <person name="Herman A."/>
            <person name="Abrahante J.E."/>
            <person name="Garbe J."/>
        </authorList>
    </citation>
    <scope>NUCLEOTIDE SEQUENCE</scope>
    <source>
        <strain evidence="1">Duluth1</strain>
        <tissue evidence="1">Whole animal</tissue>
    </source>
</reference>
<dbReference type="Proteomes" id="UP000828390">
    <property type="component" value="Unassembled WGS sequence"/>
</dbReference>
<organism evidence="1 2">
    <name type="scientific">Dreissena polymorpha</name>
    <name type="common">Zebra mussel</name>
    <name type="synonym">Mytilus polymorpha</name>
    <dbReference type="NCBI Taxonomy" id="45954"/>
    <lineage>
        <taxon>Eukaryota</taxon>
        <taxon>Metazoa</taxon>
        <taxon>Spiralia</taxon>
        <taxon>Lophotrochozoa</taxon>
        <taxon>Mollusca</taxon>
        <taxon>Bivalvia</taxon>
        <taxon>Autobranchia</taxon>
        <taxon>Heteroconchia</taxon>
        <taxon>Euheterodonta</taxon>
        <taxon>Imparidentia</taxon>
        <taxon>Neoheterodontei</taxon>
        <taxon>Myida</taxon>
        <taxon>Dreissenoidea</taxon>
        <taxon>Dreissenidae</taxon>
        <taxon>Dreissena</taxon>
    </lineage>
</organism>
<name>A0A9D3YYW6_DREPO</name>